<dbReference type="GO" id="GO:0004252">
    <property type="term" value="F:serine-type endopeptidase activity"/>
    <property type="evidence" value="ECO:0007669"/>
    <property type="project" value="InterPro"/>
</dbReference>
<dbReference type="Gene3D" id="2.10.10.20">
    <property type="entry name" value="Carbohydrate-binding module superfamily 5/12"/>
    <property type="match status" value="1"/>
</dbReference>
<dbReference type="PANTHER" id="PTHR43806:SF11">
    <property type="entry name" value="CEREVISIN-RELATED"/>
    <property type="match status" value="1"/>
</dbReference>
<dbReference type="GO" id="GO:0006508">
    <property type="term" value="P:proteolysis"/>
    <property type="evidence" value="ECO:0007669"/>
    <property type="project" value="UniProtKB-KW"/>
</dbReference>
<keyword evidence="4" id="KW-0720">Serine protease</keyword>
<keyword evidence="3" id="KW-0378">Hydrolase</keyword>
<dbReference type="PROSITE" id="PS51892">
    <property type="entry name" value="SUBTILASE"/>
    <property type="match status" value="1"/>
</dbReference>
<dbReference type="Pfam" id="PF00082">
    <property type="entry name" value="Peptidase_S8"/>
    <property type="match status" value="1"/>
</dbReference>
<evidence type="ECO:0000259" key="6">
    <source>
        <dbReference type="Pfam" id="PF00082"/>
    </source>
</evidence>
<dbReference type="Proteomes" id="UP000381378">
    <property type="component" value="Unassembled WGS sequence"/>
</dbReference>
<reference evidence="7 8" key="1">
    <citation type="submission" date="2019-09" db="EMBL/GenBank/DDBJ databases">
        <authorList>
            <person name="Chandra G."/>
            <person name="Truman W A."/>
        </authorList>
    </citation>
    <scope>NUCLEOTIDE SEQUENCE [LARGE SCALE GENOMIC DNA]</scope>
    <source>
        <strain evidence="7">PS928</strain>
    </source>
</reference>
<gene>
    <name evidence="7" type="ORF">PS928_03484</name>
</gene>
<dbReference type="InterPro" id="IPR000209">
    <property type="entry name" value="Peptidase_S8/S53_dom"/>
</dbReference>
<comment type="similarity">
    <text evidence="1 5">Belongs to the peptidase S8 family.</text>
</comment>
<dbReference type="Gene3D" id="2.60.40.10">
    <property type="entry name" value="Immunoglobulins"/>
    <property type="match status" value="1"/>
</dbReference>
<dbReference type="InterPro" id="IPR036852">
    <property type="entry name" value="Peptidase_S8/S53_dom_sf"/>
</dbReference>
<evidence type="ECO:0000256" key="1">
    <source>
        <dbReference type="ARBA" id="ARBA00011073"/>
    </source>
</evidence>
<dbReference type="RefSeq" id="WP_191625266.1">
    <property type="nucleotide sequence ID" value="NZ_CABVJF010000013.1"/>
</dbReference>
<feature type="domain" description="Peptidase S8/S53" evidence="6">
    <location>
        <begin position="209"/>
        <end position="438"/>
    </location>
</feature>
<proteinExistence type="inferred from homology"/>
<organism evidence="7 8">
    <name type="scientific">Pseudomonas fluorescens</name>
    <dbReference type="NCBI Taxonomy" id="294"/>
    <lineage>
        <taxon>Bacteria</taxon>
        <taxon>Pseudomonadati</taxon>
        <taxon>Pseudomonadota</taxon>
        <taxon>Gammaproteobacteria</taxon>
        <taxon>Pseudomonadales</taxon>
        <taxon>Pseudomonadaceae</taxon>
        <taxon>Pseudomonas</taxon>
    </lineage>
</organism>
<dbReference type="EMBL" id="CABVJF010000013">
    <property type="protein sequence ID" value="VVQ09376.1"/>
    <property type="molecule type" value="Genomic_DNA"/>
</dbReference>
<evidence type="ECO:0000256" key="3">
    <source>
        <dbReference type="ARBA" id="ARBA00022801"/>
    </source>
</evidence>
<evidence type="ECO:0000256" key="5">
    <source>
        <dbReference type="PROSITE-ProRule" id="PRU01240"/>
    </source>
</evidence>
<name>A0A5E7UH29_PSEFL</name>
<evidence type="ECO:0000256" key="2">
    <source>
        <dbReference type="ARBA" id="ARBA00022670"/>
    </source>
</evidence>
<evidence type="ECO:0000256" key="4">
    <source>
        <dbReference type="ARBA" id="ARBA00022825"/>
    </source>
</evidence>
<evidence type="ECO:0000313" key="7">
    <source>
        <dbReference type="EMBL" id="VVQ09376.1"/>
    </source>
</evidence>
<dbReference type="SUPFAM" id="SSF52743">
    <property type="entry name" value="Subtilisin-like"/>
    <property type="match status" value="1"/>
</dbReference>
<dbReference type="InterPro" id="IPR013783">
    <property type="entry name" value="Ig-like_fold"/>
</dbReference>
<keyword evidence="2" id="KW-0645">Protease</keyword>
<dbReference type="InterPro" id="IPR050131">
    <property type="entry name" value="Peptidase_S8_subtilisin-like"/>
</dbReference>
<comment type="caution">
    <text evidence="5">Lacks conserved residue(s) required for the propagation of feature annotation.</text>
</comment>
<sequence>MKSINKWLGLLLFFWATSFPLLVQASTLDYSKLIILIKEDVPGFETWTDAPGRDDPISELKQLVPFIKPVLPASKARTGEAVRALKRHRLDRYFIVDTSRLTEKQAEALAVQLKKNPLVEKADFEPRVDGMHDDNGSLVAPASGNSIPDYTGRQNYLQGKNAVAPYKIGGVNAVQAWKVPGGKGQNMHVISSEIDHWSYNHLDLPKPYLEVYDPQDPATVGSHDTASAGIIVARENDFGTTGIAPDAQLGYLQWGSDRFMQLAERLNEGDVVQLGVQYGYGSFPEVGCWQDCYMPLEDYEPVRDTISYLTEEKGVHVILAAANGNINLDHPYFEGYFDRNLFDSGAIYAGAVDPKTGLRAGFSEYGSRVDLFSWGDFVTTTTWSRQNPTTGYTHDYSGTSSSNPILAGVVASLQGVARANGLGNIPPKALRALLVTTGYPQINGNSSEIGVQPDLEAAIEKMLAARPNRPPVGTLEGDSTVASGETITFTANASDPDGDPLAYSWKPPIGFTGATGNTRSVNLTAPTVSNDVNAMVNAEISDGRGGVLPLHKQITVKAPTEDSCGDIPKWDPARIYETYAEAVAYKGKVYKQNFYNINKPPDVNSAEFGKEWLQGIACR</sequence>
<protein>
    <recommendedName>
        <fullName evidence="6">Peptidase S8/S53 domain-containing protein</fullName>
    </recommendedName>
</protein>
<dbReference type="PANTHER" id="PTHR43806">
    <property type="entry name" value="PEPTIDASE S8"/>
    <property type="match status" value="1"/>
</dbReference>
<accession>A0A5E7UH29</accession>
<dbReference type="Gene3D" id="3.40.50.200">
    <property type="entry name" value="Peptidase S8/S53 domain"/>
    <property type="match status" value="1"/>
</dbReference>
<evidence type="ECO:0000313" key="8">
    <source>
        <dbReference type="Proteomes" id="UP000381378"/>
    </source>
</evidence>
<dbReference type="AlphaFoldDB" id="A0A5E7UH29"/>